<sequence>MAANDRKACKNQNSILFNVIVLFSFVASYPLDNNDQPPIAVTYPMPLFVNLTGAGNATIIPSTPISCNLTDPIYQQYGICWDLSSQQLQISPSLSIDNFVKFYKFNLYSAFAKTPIYTKQVCDQSQRFQSIGILCPSNQQDCVNTLTNTMTCDYNGQCMCVVGERYRTIADSMAPANQPIQPTYQNDLSSVKPNANIHNEIAGDSESNNIPTRKPYVFQRVNQPGWSARWTQKIRNLLTERFDSSGLFDWWLE</sequence>
<name>A0ABQ9ZCV4_9CRUS</name>
<feature type="transmembrane region" description="Helical" evidence="1">
    <location>
        <begin position="12"/>
        <end position="31"/>
    </location>
</feature>
<keyword evidence="1" id="KW-1133">Transmembrane helix</keyword>
<keyword evidence="3" id="KW-1185">Reference proteome</keyword>
<protein>
    <submittedName>
        <fullName evidence="2">Uncharacterized protein</fullName>
    </submittedName>
</protein>
<keyword evidence="1" id="KW-0812">Transmembrane</keyword>
<keyword evidence="1" id="KW-0472">Membrane</keyword>
<proteinExistence type="predicted"/>
<dbReference type="Proteomes" id="UP001234178">
    <property type="component" value="Unassembled WGS sequence"/>
</dbReference>
<accession>A0ABQ9ZCV4</accession>
<reference evidence="2 3" key="1">
    <citation type="journal article" date="2023" name="Nucleic Acids Res.">
        <title>The hologenome of Daphnia magna reveals possible DNA methylation and microbiome-mediated evolution of the host genome.</title>
        <authorList>
            <person name="Chaturvedi A."/>
            <person name="Li X."/>
            <person name="Dhandapani V."/>
            <person name="Marshall H."/>
            <person name="Kissane S."/>
            <person name="Cuenca-Cambronero M."/>
            <person name="Asole G."/>
            <person name="Calvet F."/>
            <person name="Ruiz-Romero M."/>
            <person name="Marangio P."/>
            <person name="Guigo R."/>
            <person name="Rago D."/>
            <person name="Mirbahai L."/>
            <person name="Eastwood N."/>
            <person name="Colbourne J.K."/>
            <person name="Zhou J."/>
            <person name="Mallon E."/>
            <person name="Orsini L."/>
        </authorList>
    </citation>
    <scope>NUCLEOTIDE SEQUENCE [LARGE SCALE GENOMIC DNA]</scope>
    <source>
        <strain evidence="2">LRV0_1</strain>
    </source>
</reference>
<comment type="caution">
    <text evidence="2">The sequence shown here is derived from an EMBL/GenBank/DDBJ whole genome shotgun (WGS) entry which is preliminary data.</text>
</comment>
<organism evidence="2 3">
    <name type="scientific">Daphnia magna</name>
    <dbReference type="NCBI Taxonomy" id="35525"/>
    <lineage>
        <taxon>Eukaryota</taxon>
        <taxon>Metazoa</taxon>
        <taxon>Ecdysozoa</taxon>
        <taxon>Arthropoda</taxon>
        <taxon>Crustacea</taxon>
        <taxon>Branchiopoda</taxon>
        <taxon>Diplostraca</taxon>
        <taxon>Cladocera</taxon>
        <taxon>Anomopoda</taxon>
        <taxon>Daphniidae</taxon>
        <taxon>Daphnia</taxon>
    </lineage>
</organism>
<evidence type="ECO:0000313" key="3">
    <source>
        <dbReference type="Proteomes" id="UP001234178"/>
    </source>
</evidence>
<gene>
    <name evidence="2" type="ORF">OUZ56_019869</name>
</gene>
<evidence type="ECO:0000313" key="2">
    <source>
        <dbReference type="EMBL" id="KAK4010737.1"/>
    </source>
</evidence>
<evidence type="ECO:0000256" key="1">
    <source>
        <dbReference type="SAM" id="Phobius"/>
    </source>
</evidence>
<dbReference type="EMBL" id="JAOYFB010000003">
    <property type="protein sequence ID" value="KAK4010737.1"/>
    <property type="molecule type" value="Genomic_DNA"/>
</dbReference>